<dbReference type="AlphaFoldDB" id="A0A316DAV3"/>
<sequence length="47" mass="4792">MGILASLLFLVTVGVGGYFVFGSVATCSICKEAGLLLALEEESPTLA</sequence>
<organism evidence="1 2">
    <name type="scientific">Tumebacillus permanentifrigoris</name>
    <dbReference type="NCBI Taxonomy" id="378543"/>
    <lineage>
        <taxon>Bacteria</taxon>
        <taxon>Bacillati</taxon>
        <taxon>Bacillota</taxon>
        <taxon>Bacilli</taxon>
        <taxon>Bacillales</taxon>
        <taxon>Alicyclobacillaceae</taxon>
        <taxon>Tumebacillus</taxon>
    </lineage>
</organism>
<gene>
    <name evidence="1" type="ORF">C7459_10614</name>
</gene>
<name>A0A316DAV3_9BACL</name>
<evidence type="ECO:0000313" key="1">
    <source>
        <dbReference type="EMBL" id="PWK13736.1"/>
    </source>
</evidence>
<dbReference type="RefSeq" id="WP_170119348.1">
    <property type="nucleotide sequence ID" value="NZ_QGGL01000006.1"/>
</dbReference>
<comment type="caution">
    <text evidence="1">The sequence shown here is derived from an EMBL/GenBank/DDBJ whole genome shotgun (WGS) entry which is preliminary data.</text>
</comment>
<reference evidence="1 2" key="1">
    <citation type="submission" date="2018-05" db="EMBL/GenBank/DDBJ databases">
        <title>Genomic Encyclopedia of Type Strains, Phase IV (KMG-IV): sequencing the most valuable type-strain genomes for metagenomic binning, comparative biology and taxonomic classification.</title>
        <authorList>
            <person name="Goeker M."/>
        </authorList>
    </citation>
    <scope>NUCLEOTIDE SEQUENCE [LARGE SCALE GENOMIC DNA]</scope>
    <source>
        <strain evidence="1 2">DSM 18773</strain>
    </source>
</reference>
<dbReference type="EMBL" id="QGGL01000006">
    <property type="protein sequence ID" value="PWK13736.1"/>
    <property type="molecule type" value="Genomic_DNA"/>
</dbReference>
<keyword evidence="2" id="KW-1185">Reference proteome</keyword>
<accession>A0A316DAV3</accession>
<protein>
    <submittedName>
        <fullName evidence="1">Uncharacterized protein</fullName>
    </submittedName>
</protein>
<proteinExistence type="predicted"/>
<evidence type="ECO:0000313" key="2">
    <source>
        <dbReference type="Proteomes" id="UP000245634"/>
    </source>
</evidence>
<dbReference type="Proteomes" id="UP000245634">
    <property type="component" value="Unassembled WGS sequence"/>
</dbReference>